<proteinExistence type="predicted"/>
<dbReference type="InterPro" id="IPR023214">
    <property type="entry name" value="HAD_sf"/>
</dbReference>
<dbReference type="Proteomes" id="UP000766486">
    <property type="component" value="Unassembled WGS sequence"/>
</dbReference>
<protein>
    <submittedName>
        <fullName evidence="1">Uncharacterized protein</fullName>
    </submittedName>
</protein>
<evidence type="ECO:0000313" key="2">
    <source>
        <dbReference type="Proteomes" id="UP000766486"/>
    </source>
</evidence>
<keyword evidence="2" id="KW-1185">Reference proteome</keyword>
<dbReference type="InterPro" id="IPR006439">
    <property type="entry name" value="HAD-SF_hydro_IA"/>
</dbReference>
<dbReference type="Pfam" id="PF13419">
    <property type="entry name" value="HAD_2"/>
    <property type="match status" value="1"/>
</dbReference>
<reference evidence="1 2" key="1">
    <citation type="submission" date="2019-06" db="EMBL/GenBank/DDBJ databases">
        <authorList>
            <person name="Broberg M."/>
        </authorList>
    </citation>
    <scope>NUCLEOTIDE SEQUENCE [LARGE SCALE GENOMIC DNA]</scope>
</reference>
<dbReference type="InterPro" id="IPR023198">
    <property type="entry name" value="PGP-like_dom2"/>
</dbReference>
<name>A0ABY6UM36_BIOOC</name>
<accession>A0ABY6UM36</accession>
<organism evidence="1 2">
    <name type="scientific">Bionectria ochroleuca</name>
    <name type="common">Gliocladium roseum</name>
    <dbReference type="NCBI Taxonomy" id="29856"/>
    <lineage>
        <taxon>Eukaryota</taxon>
        <taxon>Fungi</taxon>
        <taxon>Dikarya</taxon>
        <taxon>Ascomycota</taxon>
        <taxon>Pezizomycotina</taxon>
        <taxon>Sordariomycetes</taxon>
        <taxon>Hypocreomycetidae</taxon>
        <taxon>Hypocreales</taxon>
        <taxon>Bionectriaceae</taxon>
        <taxon>Clonostachys</taxon>
    </lineage>
</organism>
<comment type="caution">
    <text evidence="1">The sequence shown here is derived from an EMBL/GenBank/DDBJ whole genome shotgun (WGS) entry which is preliminary data.</text>
</comment>
<dbReference type="NCBIfam" id="TIGR01509">
    <property type="entry name" value="HAD-SF-IA-v3"/>
    <property type="match status" value="1"/>
</dbReference>
<dbReference type="PANTHER" id="PTHR18901:SF42">
    <property type="entry name" value="SUPERFAMILY HYDROLASE, PUTATIVE-RELATED"/>
    <property type="match status" value="1"/>
</dbReference>
<dbReference type="InterPro" id="IPR041492">
    <property type="entry name" value="HAD_2"/>
</dbReference>
<dbReference type="EMBL" id="CABFNS010000837">
    <property type="protein sequence ID" value="VUC31813.1"/>
    <property type="molecule type" value="Genomic_DNA"/>
</dbReference>
<dbReference type="Gene3D" id="3.40.50.1000">
    <property type="entry name" value="HAD superfamily/HAD-like"/>
    <property type="match status" value="1"/>
</dbReference>
<dbReference type="Gene3D" id="1.10.150.240">
    <property type="entry name" value="Putative phosphatase, domain 2"/>
    <property type="match status" value="1"/>
</dbReference>
<dbReference type="InterPro" id="IPR036412">
    <property type="entry name" value="HAD-like_sf"/>
</dbReference>
<sequence>MDGLLINSEDIIHEATNTLLEKYGRRHLTQSMRAKLMGVAGSTSSDMFHNWAQLPVPREQFRNELREQMRLRFSDCEPLTGAATLLTNLCQARNKLSGAKMELALASNTKSDSYKLKISKPETERLLAYFQPERRVLGDDPRLQQGRTKPVPDIYLIALESLNSSLDHDSKPIQPNECLVLEDSVAGVEAGRRAGMRVIWVPHPILAAAYQSKQKDILAGRSGIFKIGDDYQLGELDDGWAESIPSLGHFDYSKYGIHVPL</sequence>
<dbReference type="PANTHER" id="PTHR18901">
    <property type="entry name" value="2-DEOXYGLUCOSE-6-PHOSPHATE PHOSPHATASE 2"/>
    <property type="match status" value="1"/>
</dbReference>
<evidence type="ECO:0000313" key="1">
    <source>
        <dbReference type="EMBL" id="VUC31813.1"/>
    </source>
</evidence>
<gene>
    <name evidence="1" type="ORF">CLO192961_LOCUS315666</name>
</gene>
<dbReference type="SUPFAM" id="SSF56784">
    <property type="entry name" value="HAD-like"/>
    <property type="match status" value="1"/>
</dbReference>